<evidence type="ECO:0000313" key="1">
    <source>
        <dbReference type="EMBL" id="SUZ77672.1"/>
    </source>
</evidence>
<proteinExistence type="predicted"/>
<reference evidence="1" key="1">
    <citation type="submission" date="2018-05" db="EMBL/GenBank/DDBJ databases">
        <authorList>
            <person name="Lanie J.A."/>
            <person name="Ng W.-L."/>
            <person name="Kazmierczak K.M."/>
            <person name="Andrzejewski T.M."/>
            <person name="Davidsen T.M."/>
            <person name="Wayne K.J."/>
            <person name="Tettelin H."/>
            <person name="Glass J.I."/>
            <person name="Rusch D."/>
            <person name="Podicherti R."/>
            <person name="Tsui H.-C.T."/>
            <person name="Winkler M.E."/>
        </authorList>
    </citation>
    <scope>NUCLEOTIDE SEQUENCE</scope>
</reference>
<feature type="non-terminal residue" evidence="1">
    <location>
        <position position="1"/>
    </location>
</feature>
<protein>
    <submittedName>
        <fullName evidence="1">Uncharacterized protein</fullName>
    </submittedName>
</protein>
<gene>
    <name evidence="1" type="ORF">METZ01_LOCUS30526</name>
</gene>
<name>A0A381QEB9_9ZZZZ</name>
<dbReference type="AlphaFoldDB" id="A0A381QEB9"/>
<dbReference type="EMBL" id="UINC01001326">
    <property type="protein sequence ID" value="SUZ77672.1"/>
    <property type="molecule type" value="Genomic_DNA"/>
</dbReference>
<organism evidence="1">
    <name type="scientific">marine metagenome</name>
    <dbReference type="NCBI Taxonomy" id="408172"/>
    <lineage>
        <taxon>unclassified sequences</taxon>
        <taxon>metagenomes</taxon>
        <taxon>ecological metagenomes</taxon>
    </lineage>
</organism>
<sequence length="105" mass="11154">VSVDASVMDFGNNLFSLTLESNRNNFEMVMLVGFASAGQAVSHQNSLGLSNAYVPKEISVRVNVPASKGETMVFEATCSSDIAIELAAGTLDSSEFMQKIDLVTS</sequence>
<accession>A0A381QEB9</accession>